<keyword evidence="1" id="KW-1133">Transmembrane helix</keyword>
<reference evidence="2 3" key="1">
    <citation type="submission" date="2021-01" db="EMBL/GenBank/DDBJ databases">
        <title>Chromosome-level genome assembly of a human fungal pathogen reveals clustering of transcriptionally co-regulated genes.</title>
        <authorList>
            <person name="Voorhies M."/>
            <person name="Cohen S."/>
            <person name="Shea T.P."/>
            <person name="Petrus S."/>
            <person name="Munoz J.F."/>
            <person name="Poplawski S."/>
            <person name="Goldman W.E."/>
            <person name="Michael T."/>
            <person name="Cuomo C.A."/>
            <person name="Sil A."/>
            <person name="Beyhan S."/>
        </authorList>
    </citation>
    <scope>NUCLEOTIDE SEQUENCE [LARGE SCALE GENOMIC DNA]</scope>
    <source>
        <strain evidence="2 3">G184AR</strain>
    </source>
</reference>
<dbReference type="VEuPathDB" id="FungiDB:I7I52_01380"/>
<name>A0A8H8D727_AJECA</name>
<dbReference type="Proteomes" id="UP000670092">
    <property type="component" value="Unassembled WGS sequence"/>
</dbReference>
<organism evidence="2 3">
    <name type="scientific">Ajellomyces capsulatus</name>
    <name type="common">Darling's disease fungus</name>
    <name type="synonym">Histoplasma capsulatum</name>
    <dbReference type="NCBI Taxonomy" id="5037"/>
    <lineage>
        <taxon>Eukaryota</taxon>
        <taxon>Fungi</taxon>
        <taxon>Dikarya</taxon>
        <taxon>Ascomycota</taxon>
        <taxon>Pezizomycotina</taxon>
        <taxon>Eurotiomycetes</taxon>
        <taxon>Eurotiomycetidae</taxon>
        <taxon>Onygenales</taxon>
        <taxon>Ajellomycetaceae</taxon>
        <taxon>Histoplasma</taxon>
    </lineage>
</organism>
<evidence type="ECO:0000313" key="3">
    <source>
        <dbReference type="Proteomes" id="UP000670092"/>
    </source>
</evidence>
<keyword evidence="1" id="KW-0472">Membrane</keyword>
<evidence type="ECO:0000313" key="2">
    <source>
        <dbReference type="EMBL" id="KAG5303394.1"/>
    </source>
</evidence>
<gene>
    <name evidence="2" type="primary">PET100</name>
    <name evidence="2" type="ORF">I7I52_01380</name>
</gene>
<sequence length="106" mass="12280">MYINLRDTIWQGIVLRSCLGWIDWLFFLIFFLDVMYILCTFINSPLFKSPLIAFPFNWICMHSTGGVQGIVVDGGRVGDVQSYSLSLQYSRSCHHSQNYHDAYDIC</sequence>
<proteinExistence type="predicted"/>
<dbReference type="AlphaFoldDB" id="A0A8H8D727"/>
<dbReference type="EMBL" id="JAEVHI010000001">
    <property type="protein sequence ID" value="KAG5303394.1"/>
    <property type="molecule type" value="Genomic_DNA"/>
</dbReference>
<comment type="caution">
    <text evidence="2">The sequence shown here is derived from an EMBL/GenBank/DDBJ whole genome shotgun (WGS) entry which is preliminary data.</text>
</comment>
<feature type="transmembrane region" description="Helical" evidence="1">
    <location>
        <begin position="24"/>
        <end position="42"/>
    </location>
</feature>
<evidence type="ECO:0000256" key="1">
    <source>
        <dbReference type="SAM" id="Phobius"/>
    </source>
</evidence>
<protein>
    <submittedName>
        <fullName evidence="2">Mitochondrial cytochrome c oxidase assembly factor</fullName>
    </submittedName>
</protein>
<keyword evidence="1" id="KW-0812">Transmembrane</keyword>
<accession>A0A8H8D727</accession>